<feature type="region of interest" description="Disordered" evidence="1">
    <location>
        <begin position="1"/>
        <end position="21"/>
    </location>
</feature>
<organism evidence="2 3">
    <name type="scientific">Chara braunii</name>
    <name type="common">Braun's stonewort</name>
    <dbReference type="NCBI Taxonomy" id="69332"/>
    <lineage>
        <taxon>Eukaryota</taxon>
        <taxon>Viridiplantae</taxon>
        <taxon>Streptophyta</taxon>
        <taxon>Charophyceae</taxon>
        <taxon>Charales</taxon>
        <taxon>Characeae</taxon>
        <taxon>Chara</taxon>
    </lineage>
</organism>
<comment type="caution">
    <text evidence="2">The sequence shown here is derived from an EMBL/GenBank/DDBJ whole genome shotgun (WGS) entry which is preliminary data.</text>
</comment>
<gene>
    <name evidence="2" type="ORF">CBR_g51377</name>
</gene>
<proteinExistence type="predicted"/>
<feature type="compositionally biased region" description="Basic residues" evidence="1">
    <location>
        <begin position="1"/>
        <end position="17"/>
    </location>
</feature>
<accession>A0A388M8J2</accession>
<dbReference type="AlphaFoldDB" id="A0A388M8J2"/>
<dbReference type="OrthoDB" id="10065929at2759"/>
<evidence type="ECO:0000313" key="2">
    <source>
        <dbReference type="EMBL" id="GBG90871.1"/>
    </source>
</evidence>
<evidence type="ECO:0000256" key="1">
    <source>
        <dbReference type="SAM" id="MobiDB-lite"/>
    </source>
</evidence>
<dbReference type="STRING" id="69332.A0A388M8J2"/>
<sequence length="391" mass="44805">MVRFKRQKGFVSRRHTTSRTLPSDAADTCRAFIGEIHNVIDKHSISPVNVFNMDQVPQYFETESSSTIVKRGTREVLMRKASSSHKRFTATFTISMTGEMLKPHLLFMKLKNKPTVEGPVVVDVNMTGMWSTDTIISFINDAITSTKETGFSRRPVLLIIDSYGPHLKVAESERLKKMNIHTKTGNTKTPTYHMVADWVCKWAKTKTKEDIAHAFAMCGLVRKEDFYVEKLHPPLRALYNDVVEIDDWNDAYAEEFAEAPIPVNVDLLTAPEYFILKDVIDGQPNSYWQCLRRTVLGKAPFITSVEFRSNTVNHMKTMEVLADITDDAYFIDFESGANRDEEYIAYVITEIHTVTIRIQSREDSSYRTFEQPNAMTIIDLLRVDGFYVLKL</sequence>
<name>A0A388M8J2_CHABU</name>
<reference evidence="2 3" key="1">
    <citation type="journal article" date="2018" name="Cell">
        <title>The Chara Genome: Secondary Complexity and Implications for Plant Terrestrialization.</title>
        <authorList>
            <person name="Nishiyama T."/>
            <person name="Sakayama H."/>
            <person name="Vries J.D."/>
            <person name="Buschmann H."/>
            <person name="Saint-Marcoux D."/>
            <person name="Ullrich K.K."/>
            <person name="Haas F.B."/>
            <person name="Vanderstraeten L."/>
            <person name="Becker D."/>
            <person name="Lang D."/>
            <person name="Vosolsobe S."/>
            <person name="Rombauts S."/>
            <person name="Wilhelmsson P.K.I."/>
            <person name="Janitza P."/>
            <person name="Kern R."/>
            <person name="Heyl A."/>
            <person name="Rumpler F."/>
            <person name="Villalobos L.I.A.C."/>
            <person name="Clay J.M."/>
            <person name="Skokan R."/>
            <person name="Toyoda A."/>
            <person name="Suzuki Y."/>
            <person name="Kagoshima H."/>
            <person name="Schijlen E."/>
            <person name="Tajeshwar N."/>
            <person name="Catarino B."/>
            <person name="Hetherington A.J."/>
            <person name="Saltykova A."/>
            <person name="Bonnot C."/>
            <person name="Breuninger H."/>
            <person name="Symeonidi A."/>
            <person name="Radhakrishnan G.V."/>
            <person name="Van Nieuwerburgh F."/>
            <person name="Deforce D."/>
            <person name="Chang C."/>
            <person name="Karol K.G."/>
            <person name="Hedrich R."/>
            <person name="Ulvskov P."/>
            <person name="Glockner G."/>
            <person name="Delwiche C.F."/>
            <person name="Petrasek J."/>
            <person name="Van de Peer Y."/>
            <person name="Friml J."/>
            <person name="Beilby M."/>
            <person name="Dolan L."/>
            <person name="Kohara Y."/>
            <person name="Sugano S."/>
            <person name="Fujiyama A."/>
            <person name="Delaux P.-M."/>
            <person name="Quint M."/>
            <person name="TheiBen G."/>
            <person name="Hagemann M."/>
            <person name="Harholt J."/>
            <person name="Dunand C."/>
            <person name="Zachgo S."/>
            <person name="Langdale J."/>
            <person name="Maumus F."/>
            <person name="Straeten D.V.D."/>
            <person name="Gould S.B."/>
            <person name="Rensing S.A."/>
        </authorList>
    </citation>
    <scope>NUCLEOTIDE SEQUENCE [LARGE SCALE GENOMIC DNA]</scope>
    <source>
        <strain evidence="2 3">S276</strain>
    </source>
</reference>
<dbReference type="Gramene" id="GBG90871">
    <property type="protein sequence ID" value="GBG90871"/>
    <property type="gene ID" value="CBR_g51377"/>
</dbReference>
<dbReference type="EMBL" id="BFEA01000848">
    <property type="protein sequence ID" value="GBG90871.1"/>
    <property type="molecule type" value="Genomic_DNA"/>
</dbReference>
<keyword evidence="3" id="KW-1185">Reference proteome</keyword>
<protein>
    <recommendedName>
        <fullName evidence="4">DDE-1 domain-containing protein</fullName>
    </recommendedName>
</protein>
<dbReference type="Proteomes" id="UP000265515">
    <property type="component" value="Unassembled WGS sequence"/>
</dbReference>
<evidence type="ECO:0008006" key="4">
    <source>
        <dbReference type="Google" id="ProtNLM"/>
    </source>
</evidence>
<evidence type="ECO:0000313" key="3">
    <source>
        <dbReference type="Proteomes" id="UP000265515"/>
    </source>
</evidence>